<dbReference type="Pfam" id="PF01762">
    <property type="entry name" value="Galactosyl_T"/>
    <property type="match status" value="2"/>
</dbReference>
<dbReference type="GO" id="GO:0000139">
    <property type="term" value="C:Golgi membrane"/>
    <property type="evidence" value="ECO:0007669"/>
    <property type="project" value="UniProtKB-SubCell"/>
</dbReference>
<dbReference type="Proteomes" id="UP000054359">
    <property type="component" value="Unassembled WGS sequence"/>
</dbReference>
<dbReference type="GO" id="GO:0006493">
    <property type="term" value="P:protein O-linked glycosylation"/>
    <property type="evidence" value="ECO:0007669"/>
    <property type="project" value="TreeGrafter"/>
</dbReference>
<evidence type="ECO:0000256" key="5">
    <source>
        <dbReference type="ARBA" id="ARBA00022692"/>
    </source>
</evidence>
<dbReference type="STRING" id="407821.A0A087TF44"/>
<name>A0A087TF44_STEMI</name>
<evidence type="ECO:0000256" key="6">
    <source>
        <dbReference type="ARBA" id="ARBA00022968"/>
    </source>
</evidence>
<sequence length="401" mass="48149">MHILPSYFGRFIYMKNKIKYLILACIIIFMVDYFGLLLHLLEVDYSRFSYPLDISMEETLAEIRRNNKFLYHPINEYNYNYKIKNEQKCLQLKHDKYDDVLILYVIKSALHNQRRRDGIRKTWGWENRFSDVTIRRIFMLGVSEDKVIQDEIDKEYVRFKDIVQADFLDSYYNNTIKTMLAFKWVIHNCPRAQFIVFADDDMYISTKNLLKFIRNPFNKRVGFRRRRNVLDNFLQNMTQSDMLLTPDLLHKSHNMNKNFTFRKMFELDPVLSAFDGRLFAGYVFLSSPMRHKSSKWFVTLAEYPYSKYPPYVTAGTYILSYPALEDMYYTSLFTKHFKFDDVYLGIIAKKCNIVPLHNEHFYFWRKPYSKNAYANVIASHGFGDPKELKQIWEEQRSLGHA</sequence>
<comment type="similarity">
    <text evidence="2 10">Belongs to the glycosyltransferase 31 family.</text>
</comment>
<dbReference type="OrthoDB" id="5957813at2759"/>
<organism evidence="11 12">
    <name type="scientific">Stegodyphus mimosarum</name>
    <name type="common">African social velvet spider</name>
    <dbReference type="NCBI Taxonomy" id="407821"/>
    <lineage>
        <taxon>Eukaryota</taxon>
        <taxon>Metazoa</taxon>
        <taxon>Ecdysozoa</taxon>
        <taxon>Arthropoda</taxon>
        <taxon>Chelicerata</taxon>
        <taxon>Arachnida</taxon>
        <taxon>Araneae</taxon>
        <taxon>Araneomorphae</taxon>
        <taxon>Entelegynae</taxon>
        <taxon>Eresoidea</taxon>
        <taxon>Eresidae</taxon>
        <taxon>Stegodyphus</taxon>
    </lineage>
</organism>
<dbReference type="PANTHER" id="PTHR11214">
    <property type="entry name" value="BETA-1,3-N-ACETYLGLUCOSAMINYLTRANSFERASE"/>
    <property type="match status" value="1"/>
</dbReference>
<keyword evidence="3 10" id="KW-0328">Glycosyltransferase</keyword>
<protein>
    <recommendedName>
        <fullName evidence="10">Hexosyltransferase</fullName>
        <ecNumber evidence="10">2.4.1.-</ecNumber>
    </recommendedName>
</protein>
<dbReference type="EC" id="2.4.1.-" evidence="10"/>
<dbReference type="Gene3D" id="3.90.550.50">
    <property type="match status" value="1"/>
</dbReference>
<dbReference type="PANTHER" id="PTHR11214:SF349">
    <property type="entry name" value="BETA-1,3-GALACTOSYLTRANSFERASE BRN"/>
    <property type="match status" value="1"/>
</dbReference>
<evidence type="ECO:0000256" key="8">
    <source>
        <dbReference type="ARBA" id="ARBA00023034"/>
    </source>
</evidence>
<dbReference type="AlphaFoldDB" id="A0A087TF44"/>
<gene>
    <name evidence="11" type="ORF">X975_21753</name>
</gene>
<evidence type="ECO:0000256" key="4">
    <source>
        <dbReference type="ARBA" id="ARBA00022679"/>
    </source>
</evidence>
<evidence type="ECO:0000256" key="1">
    <source>
        <dbReference type="ARBA" id="ARBA00004323"/>
    </source>
</evidence>
<keyword evidence="6 10" id="KW-0735">Signal-anchor</keyword>
<dbReference type="EMBL" id="KK114937">
    <property type="protein sequence ID" value="KFM63733.1"/>
    <property type="molecule type" value="Genomic_DNA"/>
</dbReference>
<evidence type="ECO:0000313" key="11">
    <source>
        <dbReference type="EMBL" id="KFM63733.1"/>
    </source>
</evidence>
<keyword evidence="7 10" id="KW-1133">Transmembrane helix</keyword>
<feature type="non-terminal residue" evidence="11">
    <location>
        <position position="401"/>
    </location>
</feature>
<accession>A0A087TF44</accession>
<evidence type="ECO:0000313" key="12">
    <source>
        <dbReference type="Proteomes" id="UP000054359"/>
    </source>
</evidence>
<proteinExistence type="inferred from homology"/>
<keyword evidence="4 11" id="KW-0808">Transferase</keyword>
<keyword evidence="8 10" id="KW-0333">Golgi apparatus</keyword>
<dbReference type="GO" id="GO:0016758">
    <property type="term" value="F:hexosyltransferase activity"/>
    <property type="evidence" value="ECO:0007669"/>
    <property type="project" value="InterPro"/>
</dbReference>
<keyword evidence="12" id="KW-1185">Reference proteome</keyword>
<evidence type="ECO:0000256" key="2">
    <source>
        <dbReference type="ARBA" id="ARBA00008661"/>
    </source>
</evidence>
<evidence type="ECO:0000256" key="10">
    <source>
        <dbReference type="RuleBase" id="RU363063"/>
    </source>
</evidence>
<feature type="transmembrane region" description="Helical" evidence="10">
    <location>
        <begin position="20"/>
        <end position="41"/>
    </location>
</feature>
<reference evidence="11 12" key="1">
    <citation type="submission" date="2013-11" db="EMBL/GenBank/DDBJ databases">
        <title>Genome sequencing of Stegodyphus mimosarum.</title>
        <authorList>
            <person name="Bechsgaard J."/>
        </authorList>
    </citation>
    <scope>NUCLEOTIDE SEQUENCE [LARGE SCALE GENOMIC DNA]</scope>
</reference>
<evidence type="ECO:0000256" key="9">
    <source>
        <dbReference type="ARBA" id="ARBA00023136"/>
    </source>
</evidence>
<dbReference type="OMA" id="DAFRFWG"/>
<evidence type="ECO:0000256" key="7">
    <source>
        <dbReference type="ARBA" id="ARBA00022989"/>
    </source>
</evidence>
<dbReference type="InterPro" id="IPR002659">
    <property type="entry name" value="Glyco_trans_31"/>
</dbReference>
<keyword evidence="5 10" id="KW-0812">Transmembrane</keyword>
<comment type="subcellular location">
    <subcellularLocation>
        <location evidence="1 10">Golgi apparatus membrane</location>
        <topology evidence="1 10">Single-pass type II membrane protein</topology>
    </subcellularLocation>
</comment>
<keyword evidence="9 10" id="KW-0472">Membrane</keyword>
<dbReference type="GO" id="GO:0008194">
    <property type="term" value="F:UDP-glycosyltransferase activity"/>
    <property type="evidence" value="ECO:0007669"/>
    <property type="project" value="TreeGrafter"/>
</dbReference>
<evidence type="ECO:0000256" key="3">
    <source>
        <dbReference type="ARBA" id="ARBA00022676"/>
    </source>
</evidence>